<comment type="caution">
    <text evidence="4">The sequence shown here is derived from an EMBL/GenBank/DDBJ whole genome shotgun (WGS) entry which is preliminary data.</text>
</comment>
<reference evidence="5" key="1">
    <citation type="journal article" date="2019" name="Int. J. Syst. Evol. Microbiol.">
        <title>The Global Catalogue of Microorganisms (GCM) 10K type strain sequencing project: providing services to taxonomists for standard genome sequencing and annotation.</title>
        <authorList>
            <consortium name="The Broad Institute Genomics Platform"/>
            <consortium name="The Broad Institute Genome Sequencing Center for Infectious Disease"/>
            <person name="Wu L."/>
            <person name="Ma J."/>
        </authorList>
    </citation>
    <scope>NUCLEOTIDE SEQUENCE [LARGE SCALE GENOMIC DNA]</scope>
    <source>
        <strain evidence="5">JCM 12165</strain>
    </source>
</reference>
<keyword evidence="5" id="KW-1185">Reference proteome</keyword>
<organism evidence="4 5">
    <name type="scientific">Pseudonocardia aurantiaca</name>
    <dbReference type="NCBI Taxonomy" id="75290"/>
    <lineage>
        <taxon>Bacteria</taxon>
        <taxon>Bacillati</taxon>
        <taxon>Actinomycetota</taxon>
        <taxon>Actinomycetes</taxon>
        <taxon>Pseudonocardiales</taxon>
        <taxon>Pseudonocardiaceae</taxon>
        <taxon>Pseudonocardia</taxon>
    </lineage>
</organism>
<gene>
    <name evidence="4" type="ORF">ACFSCY_23450</name>
</gene>
<protein>
    <submittedName>
        <fullName evidence="4">PfkB family carbohydrate kinase</fullName>
    </submittedName>
</protein>
<dbReference type="Proteomes" id="UP001597145">
    <property type="component" value="Unassembled WGS sequence"/>
</dbReference>
<keyword evidence="1" id="KW-0808">Transferase</keyword>
<evidence type="ECO:0000259" key="3">
    <source>
        <dbReference type="Pfam" id="PF00294"/>
    </source>
</evidence>
<name>A0ABW4FPU0_9PSEU</name>
<dbReference type="PANTHER" id="PTHR10584">
    <property type="entry name" value="SUGAR KINASE"/>
    <property type="match status" value="1"/>
</dbReference>
<evidence type="ECO:0000313" key="5">
    <source>
        <dbReference type="Proteomes" id="UP001597145"/>
    </source>
</evidence>
<proteinExistence type="predicted"/>
<evidence type="ECO:0000313" key="4">
    <source>
        <dbReference type="EMBL" id="MFD1532388.1"/>
    </source>
</evidence>
<keyword evidence="2 4" id="KW-0418">Kinase</keyword>
<feature type="domain" description="Carbohydrate kinase PfkB" evidence="3">
    <location>
        <begin position="5"/>
        <end position="290"/>
    </location>
</feature>
<dbReference type="Gene3D" id="3.40.1190.20">
    <property type="match status" value="1"/>
</dbReference>
<dbReference type="PANTHER" id="PTHR10584:SF166">
    <property type="entry name" value="RIBOKINASE"/>
    <property type="match status" value="1"/>
</dbReference>
<dbReference type="InterPro" id="IPR011611">
    <property type="entry name" value="PfkB_dom"/>
</dbReference>
<dbReference type="EMBL" id="JBHUCP010000018">
    <property type="protein sequence ID" value="MFD1532388.1"/>
    <property type="molecule type" value="Genomic_DNA"/>
</dbReference>
<dbReference type="GO" id="GO:0016301">
    <property type="term" value="F:kinase activity"/>
    <property type="evidence" value="ECO:0007669"/>
    <property type="project" value="UniProtKB-KW"/>
</dbReference>
<accession>A0ABW4FPU0</accession>
<dbReference type="InterPro" id="IPR029056">
    <property type="entry name" value="Ribokinase-like"/>
</dbReference>
<evidence type="ECO:0000256" key="2">
    <source>
        <dbReference type="ARBA" id="ARBA00022777"/>
    </source>
</evidence>
<evidence type="ECO:0000256" key="1">
    <source>
        <dbReference type="ARBA" id="ARBA00022679"/>
    </source>
</evidence>
<sequence>MTGRLVHTGQVVIDLVMRVPHLPPEGGDVLASATDTLPGGGFNVMQAAARAGAAVVYAGGHGRGRFGDTVRAALAAEGVTVALPPSAADTGICVVLVDDSGERTFVTSADIEPAVDPTAFAAVPITAADLVYVSGYTLLTGAKAAVVLDRLERDDGLCVLADPGPLGAQAPAWDRLLAHTRILSCNAREARHMTGIDDLVAASAALAGRLVPGAAVVVRDGPAGCLLTHDGRTDAVPGFPAEVVDSTGAGDTHCGVLAAERLRGADLRTAALRANAAAAIAVSRSGPATSPTRAEVDTLLAADPA</sequence>
<dbReference type="Pfam" id="PF00294">
    <property type="entry name" value="PfkB"/>
    <property type="match status" value="1"/>
</dbReference>
<dbReference type="SUPFAM" id="SSF53613">
    <property type="entry name" value="Ribokinase-like"/>
    <property type="match status" value="1"/>
</dbReference>
<dbReference type="RefSeq" id="WP_343986632.1">
    <property type="nucleotide sequence ID" value="NZ_BAAAJG010000027.1"/>
</dbReference>